<dbReference type="InterPro" id="IPR035914">
    <property type="entry name" value="Sperma_CUB_dom_sf"/>
</dbReference>
<evidence type="ECO:0000256" key="1">
    <source>
        <dbReference type="ARBA" id="ARBA00023157"/>
    </source>
</evidence>
<dbReference type="SUPFAM" id="SSF49854">
    <property type="entry name" value="Spermadhesin, CUB domain"/>
    <property type="match status" value="3"/>
</dbReference>
<comment type="caution">
    <text evidence="5">The sequence shown here is derived from an EMBL/GenBank/DDBJ whole genome shotgun (WGS) entry which is preliminary data.</text>
</comment>
<evidence type="ECO:0000313" key="5">
    <source>
        <dbReference type="EMBL" id="CAG2055987.1"/>
    </source>
</evidence>
<dbReference type="Pfam" id="PF00431">
    <property type="entry name" value="CUB"/>
    <property type="match status" value="3"/>
</dbReference>
<keyword evidence="6" id="KW-1185">Reference proteome</keyword>
<evidence type="ECO:0000313" key="6">
    <source>
        <dbReference type="Proteomes" id="UP001153148"/>
    </source>
</evidence>
<keyword evidence="1" id="KW-1015">Disulfide bond</keyword>
<accession>A0ABN7NMX6</accession>
<feature type="domain" description="CUB" evidence="3">
    <location>
        <begin position="144"/>
        <end position="202"/>
    </location>
</feature>
<proteinExistence type="predicted"/>
<feature type="non-terminal residue" evidence="5">
    <location>
        <position position="333"/>
    </location>
</feature>
<dbReference type="InterPro" id="IPR052129">
    <property type="entry name" value="Spermadhesin-Link_domain"/>
</dbReference>
<dbReference type="CDD" id="cd00041">
    <property type="entry name" value="CUB"/>
    <property type="match status" value="2"/>
</dbReference>
<protein>
    <submittedName>
        <fullName evidence="5">Uncharacterized protein</fullName>
    </submittedName>
</protein>
<dbReference type="Proteomes" id="UP001153148">
    <property type="component" value="Unassembled WGS sequence"/>
</dbReference>
<feature type="domain" description="FHA" evidence="4">
    <location>
        <begin position="23"/>
        <end position="89"/>
    </location>
</feature>
<dbReference type="Gene3D" id="2.60.120.290">
    <property type="entry name" value="Spermadhesin, CUB domain"/>
    <property type="match status" value="3"/>
</dbReference>
<evidence type="ECO:0000259" key="4">
    <source>
        <dbReference type="PROSITE" id="PS50006"/>
    </source>
</evidence>
<evidence type="ECO:0000256" key="2">
    <source>
        <dbReference type="PROSITE-ProRule" id="PRU00059"/>
    </source>
</evidence>
<dbReference type="PANTHER" id="PTHR46908">
    <property type="entry name" value="CUBILIN-LIKE PROTEIN"/>
    <property type="match status" value="1"/>
</dbReference>
<dbReference type="PROSITE" id="PS50006">
    <property type="entry name" value="FHA_DOMAIN"/>
    <property type="match status" value="1"/>
</dbReference>
<dbReference type="InterPro" id="IPR000859">
    <property type="entry name" value="CUB_dom"/>
</dbReference>
<organism evidence="5 6">
    <name type="scientific">Timema podura</name>
    <name type="common">Walking stick</name>
    <dbReference type="NCBI Taxonomy" id="61482"/>
    <lineage>
        <taxon>Eukaryota</taxon>
        <taxon>Metazoa</taxon>
        <taxon>Ecdysozoa</taxon>
        <taxon>Arthropoda</taxon>
        <taxon>Hexapoda</taxon>
        <taxon>Insecta</taxon>
        <taxon>Pterygota</taxon>
        <taxon>Neoptera</taxon>
        <taxon>Polyneoptera</taxon>
        <taxon>Phasmatodea</taxon>
        <taxon>Timematodea</taxon>
        <taxon>Timematoidea</taxon>
        <taxon>Timematidae</taxon>
        <taxon>Timema</taxon>
    </lineage>
</organism>
<reference evidence="5" key="1">
    <citation type="submission" date="2021-03" db="EMBL/GenBank/DDBJ databases">
        <authorList>
            <person name="Tran Van P."/>
        </authorList>
    </citation>
    <scope>NUCLEOTIDE SEQUENCE</scope>
</reference>
<feature type="domain" description="CUB" evidence="3">
    <location>
        <begin position="243"/>
        <end position="333"/>
    </location>
</feature>
<dbReference type="PANTHER" id="PTHR46908:SF8">
    <property type="entry name" value="C-TYPE LECTIN DOMAIN-CONTAINING PROTEIN"/>
    <property type="match status" value="1"/>
</dbReference>
<dbReference type="EMBL" id="CAJPIN010003199">
    <property type="protein sequence ID" value="CAG2055987.1"/>
    <property type="molecule type" value="Genomic_DNA"/>
</dbReference>
<evidence type="ECO:0000259" key="3">
    <source>
        <dbReference type="PROSITE" id="PS01180"/>
    </source>
</evidence>
<dbReference type="PROSITE" id="PS01180">
    <property type="entry name" value="CUB"/>
    <property type="match status" value="2"/>
</dbReference>
<name>A0ABN7NMX6_TIMPD</name>
<sequence>MNKTALRPNSWSFYFQCQWNITVRTGRTIAITFEEFKVLSTDTTLCQESSVVVRRHNEVISESSHVHAVGLPDYVSHKSNESRANTSAILRNLLDAGEPFPALFVNNSNFLRNGGSSDSPPLGNGKYCGTTIPVVNQTTGNKLCTKEYVELFDGGSQSAKLLGHYCSQKPSSILTTGNMLSVHYFTETTDPHNGFLANIAIGHYCTQKPSSILTTGNMLSVHYFTETTDPHNGFLANIAIATCGGTLRGWIGTLTSPSYPGSYPTNQDCTWLIEGVLGHYLTITFQEIKIISMFDCSGDYIEILESFDYNNTERRKVGVRTTPGMGWFPSGTC</sequence>
<dbReference type="InterPro" id="IPR000253">
    <property type="entry name" value="FHA_dom"/>
</dbReference>
<dbReference type="SMART" id="SM00042">
    <property type="entry name" value="CUB"/>
    <property type="match status" value="2"/>
</dbReference>
<gene>
    <name evidence="5" type="ORF">TPAB3V08_LOCUS2985</name>
</gene>
<comment type="caution">
    <text evidence="2">Lacks conserved residue(s) required for the propagation of feature annotation.</text>
</comment>